<dbReference type="NCBIfam" id="NF033547">
    <property type="entry name" value="transpos_IS1595"/>
    <property type="match status" value="1"/>
</dbReference>
<comment type="caution">
    <text evidence="2">The sequence shown here is derived from an EMBL/GenBank/DDBJ whole genome shotgun (WGS) entry which is preliminary data.</text>
</comment>
<dbReference type="PANTHER" id="PTHR47163:SF2">
    <property type="entry name" value="SI:DKEY-17M8.2"/>
    <property type="match status" value="1"/>
</dbReference>
<dbReference type="PANTHER" id="PTHR47163">
    <property type="entry name" value="DDE_TNP_IS1595 DOMAIN-CONTAINING PROTEIN"/>
    <property type="match status" value="1"/>
</dbReference>
<gene>
    <name evidence="2" type="ORF">LCGC14_2855960</name>
</gene>
<evidence type="ECO:0000313" key="2">
    <source>
        <dbReference type="EMBL" id="KKK77204.1"/>
    </source>
</evidence>
<feature type="domain" description="ISXO2-like transposase" evidence="1">
    <location>
        <begin position="119"/>
        <end position="263"/>
    </location>
</feature>
<feature type="non-terminal residue" evidence="2">
    <location>
        <position position="297"/>
    </location>
</feature>
<dbReference type="InterPro" id="IPR024445">
    <property type="entry name" value="Tnp_ISXO2-like"/>
</dbReference>
<sequence length="297" mass="33500">MDEWFHSDAGCREYIRRLRWPDGFVCPDCGVTGEPWMMSRGRLRCRACEGETTLTAGTVFQDTRKPLRMWFLAMWFVTSQKNGVSALGLQRVLGLGSYETAWTWLHKLRRAMVRSGRDCLTGAVEVDETYVGGPEEGKKGRKTKAKAIVAVAAEKNGRGIGRIRLGRIKDVSADSLLPFVQGAVTPGSKVHTDGWSGYSGLATAGYQHQVTVIKSGPDPAHEVMPRVHIVASLLKRWLLGTHQGGIQHRHLDYYLDEFTFRFNRRTSRYRGKLFYRLVQQAANVDPVLYSTMVKHVR</sequence>
<dbReference type="SMART" id="SM01126">
    <property type="entry name" value="DDE_Tnp_IS1595"/>
    <property type="match status" value="1"/>
</dbReference>
<dbReference type="AlphaFoldDB" id="A0A0F9AFA1"/>
<protein>
    <recommendedName>
        <fullName evidence="1">ISXO2-like transposase domain-containing protein</fullName>
    </recommendedName>
</protein>
<dbReference type="InterPro" id="IPR024442">
    <property type="entry name" value="Transposase_Zn_ribbon"/>
</dbReference>
<dbReference type="Pfam" id="PF12760">
    <property type="entry name" value="Zn_ribbon_IS1595"/>
    <property type="match status" value="1"/>
</dbReference>
<accession>A0A0F9AFA1</accession>
<name>A0A0F9AFA1_9ZZZZ</name>
<organism evidence="2">
    <name type="scientific">marine sediment metagenome</name>
    <dbReference type="NCBI Taxonomy" id="412755"/>
    <lineage>
        <taxon>unclassified sequences</taxon>
        <taxon>metagenomes</taxon>
        <taxon>ecological metagenomes</taxon>
    </lineage>
</organism>
<reference evidence="2" key="1">
    <citation type="journal article" date="2015" name="Nature">
        <title>Complex archaea that bridge the gap between prokaryotes and eukaryotes.</title>
        <authorList>
            <person name="Spang A."/>
            <person name="Saw J.H."/>
            <person name="Jorgensen S.L."/>
            <person name="Zaremba-Niedzwiedzka K."/>
            <person name="Martijn J."/>
            <person name="Lind A.E."/>
            <person name="van Eijk R."/>
            <person name="Schleper C."/>
            <person name="Guy L."/>
            <person name="Ettema T.J."/>
        </authorList>
    </citation>
    <scope>NUCLEOTIDE SEQUENCE</scope>
</reference>
<proteinExistence type="predicted"/>
<dbReference type="EMBL" id="LAZR01055068">
    <property type="protein sequence ID" value="KKK77204.1"/>
    <property type="molecule type" value="Genomic_DNA"/>
</dbReference>
<dbReference type="Pfam" id="PF12762">
    <property type="entry name" value="DDE_Tnp_IS1595"/>
    <property type="match status" value="1"/>
</dbReference>
<dbReference type="InterPro" id="IPR053164">
    <property type="entry name" value="IS1016-like_transposase"/>
</dbReference>
<evidence type="ECO:0000259" key="1">
    <source>
        <dbReference type="SMART" id="SM01126"/>
    </source>
</evidence>